<feature type="region of interest" description="Disordered" evidence="4">
    <location>
        <begin position="404"/>
        <end position="431"/>
    </location>
</feature>
<dbReference type="Proteomes" id="UP001219518">
    <property type="component" value="Unassembled WGS sequence"/>
</dbReference>
<protein>
    <submittedName>
        <fullName evidence="6">Cytospin-A</fullName>
    </submittedName>
</protein>
<name>A0AAE1GU22_9NEOP</name>
<dbReference type="FunFam" id="1.10.418.10:FF:000020">
    <property type="entry name" value="Cytospin-A isoform 1"/>
    <property type="match status" value="1"/>
</dbReference>
<evidence type="ECO:0000256" key="1">
    <source>
        <dbReference type="ARBA" id="ARBA00009452"/>
    </source>
</evidence>
<dbReference type="Pfam" id="PF00307">
    <property type="entry name" value="CH"/>
    <property type="match status" value="1"/>
</dbReference>
<gene>
    <name evidence="6" type="ORF">KUF71_019174</name>
</gene>
<dbReference type="Gene3D" id="1.10.418.10">
    <property type="entry name" value="Calponin-like domain"/>
    <property type="match status" value="1"/>
</dbReference>
<dbReference type="PANTHER" id="PTHR23167:SF69">
    <property type="entry name" value="FI18193P1"/>
    <property type="match status" value="1"/>
</dbReference>
<feature type="region of interest" description="Disordered" evidence="4">
    <location>
        <begin position="142"/>
        <end position="191"/>
    </location>
</feature>
<feature type="region of interest" description="Disordered" evidence="4">
    <location>
        <begin position="1245"/>
        <end position="1264"/>
    </location>
</feature>
<feature type="compositionally biased region" description="Low complexity" evidence="4">
    <location>
        <begin position="1378"/>
        <end position="1388"/>
    </location>
</feature>
<evidence type="ECO:0000256" key="4">
    <source>
        <dbReference type="SAM" id="MobiDB-lite"/>
    </source>
</evidence>
<comment type="caution">
    <text evidence="6">The sequence shown here is derived from an EMBL/GenBank/DDBJ whole genome shotgun (WGS) entry which is preliminary data.</text>
</comment>
<dbReference type="SMART" id="SM00033">
    <property type="entry name" value="CH"/>
    <property type="match status" value="1"/>
</dbReference>
<organism evidence="6 7">
    <name type="scientific">Frankliniella fusca</name>
    <dbReference type="NCBI Taxonomy" id="407009"/>
    <lineage>
        <taxon>Eukaryota</taxon>
        <taxon>Metazoa</taxon>
        <taxon>Ecdysozoa</taxon>
        <taxon>Arthropoda</taxon>
        <taxon>Hexapoda</taxon>
        <taxon>Insecta</taxon>
        <taxon>Pterygota</taxon>
        <taxon>Neoptera</taxon>
        <taxon>Paraneoptera</taxon>
        <taxon>Thysanoptera</taxon>
        <taxon>Terebrantia</taxon>
        <taxon>Thripoidea</taxon>
        <taxon>Thripidae</taxon>
        <taxon>Frankliniella</taxon>
    </lineage>
</organism>
<feature type="region of interest" description="Disordered" evidence="4">
    <location>
        <begin position="1366"/>
        <end position="1388"/>
    </location>
</feature>
<feature type="coiled-coil region" evidence="3">
    <location>
        <begin position="681"/>
        <end position="715"/>
    </location>
</feature>
<dbReference type="InterPro" id="IPR001715">
    <property type="entry name" value="CH_dom"/>
</dbReference>
<feature type="region of interest" description="Disordered" evidence="4">
    <location>
        <begin position="1"/>
        <end position="52"/>
    </location>
</feature>
<feature type="compositionally biased region" description="Basic and acidic residues" evidence="4">
    <location>
        <begin position="421"/>
        <end position="431"/>
    </location>
</feature>
<dbReference type="CDD" id="cd21199">
    <property type="entry name" value="CH_CYTS"/>
    <property type="match status" value="1"/>
</dbReference>
<evidence type="ECO:0000256" key="3">
    <source>
        <dbReference type="SAM" id="Coils"/>
    </source>
</evidence>
<sequence length="1654" mass="181815">MMKLKSLFRRGHGPPSSGNAARPGKRGAGGAAGVAPVPAPAAAPAPPGQEVGVSTLPRAQLAQLAPQDGLVRTFGSAEIPKGQPSLQQPGEAAAVLKGAASISSLDSKHHKFQLPQLPKQLRGGKGRAPPAAAVTLDAPASAGAATAPGSNGNPAEAPASPVNNNSIISKNNNNSRQRAEAEPVQSLQGTLQGLQGELERVTRDKLLLQRRVEELSSSQGELQSLRQEVARLREQRSAAMELSVENMAAHNCGLSDMEKEQLLLNASSSRQKSPTPVSNGGINDLCATTSTNGVLPDVCDPTCVTPDRDRDWDKHSCSSLSEVSVACLQDRIMQMEETHYSTNEELQATLQELADLQTQLTELQSENERLTEEKGVLLESLCRQTEKLEDSRTKVDTLQELLLREEAGNGPGGGGDSLHGPGEREQKLSGQEEREALLVKQDELTSELVELRAAADSHVAENARLTDRVRLLESTVDATHAERKHLDQELALAKEESSSRHIEISRLSTLLENARAKIEELEHARELGDKSDIESLLDNVRKEKDILEGQVASLQEQLSRSQCEVSKLREQLSSLQEECKVMRNNAKQIRKEKETLATEFATLQESANEIRMQCQCHLEDKRQLKAALSETQRHCADVEQRLALHESELAEEKRLRSEESAEWQQFQSDLLMTVRVANDFKTEAQHELEKLVLENKSLRDKVRSLESQLEKLKERASSKGGDQHVPIMKQDVKDTLACENSFINENHEEISVVVQASTLNEKTPNVICKSPVQMSECHQQVLPNLPDIVISEIDVRKHQTEIVGTASDTHTTKEYKSPLKEFFNSLKSRKEFQKSPEPVQSPLKEFFDSLRARGQFQVNDKQDLKSLTCLDLESEERNLSTASAVLTSTPPCGQVKVLADSSFSVLPVTQMSGGKSLSPRKGGKLKRSHPVSGSPPPINDPIEQLKSQSSQHKFMKLNSRNLHFDKIVRKPSLPPLPEHTELLPSIEKNMDPEDFSFTPLPCLKMNENLKSRNSCPDQKVPLVKAHCIFIDDDEAEELYKCSISLPLESETEATEPKQIYLEANKDSRSQVIFEMLSDAFYNTKDPSEVFETTTKETHMSDTTPIVVDCVMKSNLGSKHEEILHSHGPFEAESAAKEISDTEMEVESVFTHSSHESLSPIVSVQNRSKSRSPTLDMLRSVGFVRESKRRWSGEVESDDDNFVRSPNRNSWHGPYNQPRTIHSNKSPKLSISKDQDPQSLEKVVVNPDNSHYSPLTNSSTIKGSATLQSSNEREVGFLPCNIYLQLSPAVQCCSSAQKCGSPPPAHHPPVMLRSVSMSGAMSSTIGATVGDSVLNEIATARRTKPGISRQDSRLSVKSLIESIENATKQAKTSKGPGGSRSSSTSSLNSIASDVRAASVAAGAATLSPSTPSSPLRHLTLSDSEPLFKGPLRDQQSNNQNNNNQLHNNNNNNNMHSNNRLVQQQSRKNVLSDNGKANSLDSLKANSKAGEDVSQVSQSPLALASLAHHPGLTTPVSILASKSMDYTRRNSCGDLSERKDPLAPLVKNGGSKRNALLKWCQNKTVGYRNIDITNFSSSWNDGLAFCAILHSYLPDRVPYDTLTPNEKRRNFTIAFAAAESVGIPTTLNINDMIQLERPDWQQIMAYVTAIYIHFET</sequence>
<reference evidence="6" key="2">
    <citation type="journal article" date="2023" name="BMC Genomics">
        <title>Pest status, molecular evolution, and epigenetic factors derived from the genome assembly of Frankliniella fusca, a thysanopteran phytovirus vector.</title>
        <authorList>
            <person name="Catto M.A."/>
            <person name="Labadie P.E."/>
            <person name="Jacobson A.L."/>
            <person name="Kennedy G.G."/>
            <person name="Srinivasan R."/>
            <person name="Hunt B.G."/>
        </authorList>
    </citation>
    <scope>NUCLEOTIDE SEQUENCE</scope>
    <source>
        <strain evidence="6">PL_HMW_Pooled</strain>
    </source>
</reference>
<feature type="region of interest" description="Disordered" evidence="4">
    <location>
        <begin position="910"/>
        <end position="937"/>
    </location>
</feature>
<feature type="compositionally biased region" description="Polar residues" evidence="4">
    <location>
        <begin position="1246"/>
        <end position="1264"/>
    </location>
</feature>
<feature type="region of interest" description="Disordered" evidence="4">
    <location>
        <begin position="1403"/>
        <end position="1490"/>
    </location>
</feature>
<evidence type="ECO:0000313" key="6">
    <source>
        <dbReference type="EMBL" id="KAK3908918.1"/>
    </source>
</evidence>
<comment type="similarity">
    <text evidence="1">Belongs to the cytospin-A family.</text>
</comment>
<feature type="compositionally biased region" description="Polar residues" evidence="4">
    <location>
        <begin position="1216"/>
        <end position="1228"/>
    </location>
</feature>
<feature type="compositionally biased region" description="Polar residues" evidence="4">
    <location>
        <begin position="1458"/>
        <end position="1483"/>
    </location>
</feature>
<keyword evidence="7" id="KW-1185">Reference proteome</keyword>
<dbReference type="InterPro" id="IPR050540">
    <property type="entry name" value="F-actin_Monoox_Mical"/>
</dbReference>
<feature type="compositionally biased region" description="Low complexity" evidence="4">
    <location>
        <begin position="142"/>
        <end position="155"/>
    </location>
</feature>
<dbReference type="PROSITE" id="PS50021">
    <property type="entry name" value="CH"/>
    <property type="match status" value="1"/>
</dbReference>
<dbReference type="InterPro" id="IPR036872">
    <property type="entry name" value="CH_dom_sf"/>
</dbReference>
<feature type="domain" description="Calponin-homology (CH)" evidence="5">
    <location>
        <begin position="1548"/>
        <end position="1653"/>
    </location>
</feature>
<feature type="coiled-coil region" evidence="3">
    <location>
        <begin position="343"/>
        <end position="380"/>
    </location>
</feature>
<reference evidence="6" key="1">
    <citation type="submission" date="2021-07" db="EMBL/GenBank/DDBJ databases">
        <authorList>
            <person name="Catto M.A."/>
            <person name="Jacobson A."/>
            <person name="Kennedy G."/>
            <person name="Labadie P."/>
            <person name="Hunt B.G."/>
            <person name="Srinivasan R."/>
        </authorList>
    </citation>
    <scope>NUCLEOTIDE SEQUENCE</scope>
    <source>
        <strain evidence="6">PL_HMW_Pooled</strain>
        <tissue evidence="6">Head</tissue>
    </source>
</reference>
<evidence type="ECO:0000313" key="7">
    <source>
        <dbReference type="Proteomes" id="UP001219518"/>
    </source>
</evidence>
<feature type="compositionally biased region" description="Low complexity" evidence="4">
    <location>
        <begin position="163"/>
        <end position="175"/>
    </location>
</feature>
<proteinExistence type="inferred from homology"/>
<feature type="compositionally biased region" description="Low complexity" evidence="4">
    <location>
        <begin position="1433"/>
        <end position="1457"/>
    </location>
</feature>
<feature type="compositionally biased region" description="Pro residues" evidence="4">
    <location>
        <begin position="37"/>
        <end position="47"/>
    </location>
</feature>
<feature type="compositionally biased region" description="Low complexity" evidence="4">
    <location>
        <begin position="1403"/>
        <end position="1420"/>
    </location>
</feature>
<accession>A0AAE1GU22</accession>
<dbReference type="Gene3D" id="6.10.250.3110">
    <property type="match status" value="1"/>
</dbReference>
<feature type="compositionally biased region" description="Basic residues" evidence="4">
    <location>
        <begin position="1"/>
        <end position="12"/>
    </location>
</feature>
<dbReference type="PANTHER" id="PTHR23167">
    <property type="entry name" value="CALPONIN HOMOLOGY DOMAIN-CONTAINING PROTEIN DDB_G0272472-RELATED"/>
    <property type="match status" value="1"/>
</dbReference>
<dbReference type="SUPFAM" id="SSF47576">
    <property type="entry name" value="Calponin-homology domain, CH-domain"/>
    <property type="match status" value="1"/>
</dbReference>
<dbReference type="EMBL" id="JAHWGI010000083">
    <property type="protein sequence ID" value="KAK3908918.1"/>
    <property type="molecule type" value="Genomic_DNA"/>
</dbReference>
<feature type="region of interest" description="Disordered" evidence="4">
    <location>
        <begin position="1187"/>
        <end position="1237"/>
    </location>
</feature>
<evidence type="ECO:0000256" key="2">
    <source>
        <dbReference type="ARBA" id="ARBA00023054"/>
    </source>
</evidence>
<feature type="coiled-coil region" evidence="3">
    <location>
        <begin position="434"/>
        <end position="655"/>
    </location>
</feature>
<keyword evidence="2 3" id="KW-0175">Coiled coil</keyword>
<evidence type="ECO:0000259" key="5">
    <source>
        <dbReference type="PROSITE" id="PS50021"/>
    </source>
</evidence>